<organism evidence="2 3">
    <name type="scientific">Acanthoscelides obtectus</name>
    <name type="common">Bean weevil</name>
    <name type="synonym">Bruchus obtectus</name>
    <dbReference type="NCBI Taxonomy" id="200917"/>
    <lineage>
        <taxon>Eukaryota</taxon>
        <taxon>Metazoa</taxon>
        <taxon>Ecdysozoa</taxon>
        <taxon>Arthropoda</taxon>
        <taxon>Hexapoda</taxon>
        <taxon>Insecta</taxon>
        <taxon>Pterygota</taxon>
        <taxon>Neoptera</taxon>
        <taxon>Endopterygota</taxon>
        <taxon>Coleoptera</taxon>
        <taxon>Polyphaga</taxon>
        <taxon>Cucujiformia</taxon>
        <taxon>Chrysomeloidea</taxon>
        <taxon>Chrysomelidae</taxon>
        <taxon>Bruchinae</taxon>
        <taxon>Bruchini</taxon>
        <taxon>Acanthoscelides</taxon>
    </lineage>
</organism>
<comment type="caution">
    <text evidence="2">The sequence shown here is derived from an EMBL/GenBank/DDBJ whole genome shotgun (WGS) entry which is preliminary data.</text>
</comment>
<dbReference type="AlphaFoldDB" id="A0A9P0VPZ8"/>
<evidence type="ECO:0000256" key="1">
    <source>
        <dbReference type="SAM" id="SignalP"/>
    </source>
</evidence>
<evidence type="ECO:0000313" key="2">
    <source>
        <dbReference type="EMBL" id="CAH2017215.1"/>
    </source>
</evidence>
<accession>A0A9P0VPZ8</accession>
<feature type="chain" id="PRO_5040468692" description="Secreted protein" evidence="1">
    <location>
        <begin position="27"/>
        <end position="75"/>
    </location>
</feature>
<dbReference type="EMBL" id="CAKOFQ010009165">
    <property type="protein sequence ID" value="CAH2017215.1"/>
    <property type="molecule type" value="Genomic_DNA"/>
</dbReference>
<evidence type="ECO:0008006" key="4">
    <source>
        <dbReference type="Google" id="ProtNLM"/>
    </source>
</evidence>
<name>A0A9P0VPZ8_ACAOB</name>
<gene>
    <name evidence="2" type="ORF">ACAOBT_LOCUS35871</name>
</gene>
<dbReference type="Proteomes" id="UP001152888">
    <property type="component" value="Unassembled WGS sequence"/>
</dbReference>
<protein>
    <recommendedName>
        <fullName evidence="4">Secreted protein</fullName>
    </recommendedName>
</protein>
<evidence type="ECO:0000313" key="3">
    <source>
        <dbReference type="Proteomes" id="UP001152888"/>
    </source>
</evidence>
<sequence length="75" mass="8629">MSYTKLIMLNPSLMLWLMLWLKLCSSDSSSYARAMAQICSGYGSNFARSMLKLRSANAQAMHKLWLDILLVTHEW</sequence>
<keyword evidence="3" id="KW-1185">Reference proteome</keyword>
<feature type="signal peptide" evidence="1">
    <location>
        <begin position="1"/>
        <end position="26"/>
    </location>
</feature>
<reference evidence="2" key="1">
    <citation type="submission" date="2022-03" db="EMBL/GenBank/DDBJ databases">
        <authorList>
            <person name="Sayadi A."/>
        </authorList>
    </citation>
    <scope>NUCLEOTIDE SEQUENCE</scope>
</reference>
<keyword evidence="1" id="KW-0732">Signal</keyword>
<proteinExistence type="predicted"/>